<dbReference type="PaxDb" id="6945-B7PBR7"/>
<evidence type="ECO:0000313" key="3">
    <source>
        <dbReference type="EnsemblMetazoa" id="ISCW002778-PA"/>
    </source>
</evidence>
<dbReference type="EMBL" id="DS678805">
    <property type="protein sequence ID" value="EEC04039.1"/>
    <property type="molecule type" value="Genomic_DNA"/>
</dbReference>
<evidence type="ECO:0000313" key="2">
    <source>
        <dbReference type="EMBL" id="EEC04039.1"/>
    </source>
</evidence>
<sequence length="56" mass="6015">PGTCTYRWKRRRSSGSGPKRWSYVKPDDGESLHAAPSRCGSRAVGEEAAALPPSAL</sequence>
<gene>
    <name evidence="2" type="ORF">IscW_ISCW002778</name>
</gene>
<dbReference type="AlphaFoldDB" id="B7PBR7"/>
<feature type="non-terminal residue" evidence="2">
    <location>
        <position position="56"/>
    </location>
</feature>
<dbReference type="Proteomes" id="UP000001555">
    <property type="component" value="Unassembled WGS sequence"/>
</dbReference>
<proteinExistence type="predicted"/>
<dbReference type="InParanoid" id="B7PBR7"/>
<name>B7PBR7_IXOSC</name>
<feature type="region of interest" description="Disordered" evidence="1">
    <location>
        <begin position="1"/>
        <end position="56"/>
    </location>
</feature>
<dbReference type="VEuPathDB" id="VectorBase:ISCW002778"/>
<dbReference type="VEuPathDB" id="VectorBase:ISCI002778"/>
<evidence type="ECO:0000256" key="1">
    <source>
        <dbReference type="SAM" id="MobiDB-lite"/>
    </source>
</evidence>
<dbReference type="EMBL" id="ABJB010683882">
    <property type="status" value="NOT_ANNOTATED_CDS"/>
    <property type="molecule type" value="Genomic_DNA"/>
</dbReference>
<dbReference type="EnsemblMetazoa" id="ISCW002778-RA">
    <property type="protein sequence ID" value="ISCW002778-PA"/>
    <property type="gene ID" value="ISCW002778"/>
</dbReference>
<feature type="non-terminal residue" evidence="2">
    <location>
        <position position="1"/>
    </location>
</feature>
<accession>B7PBR7</accession>
<reference evidence="3" key="2">
    <citation type="submission" date="2020-05" db="UniProtKB">
        <authorList>
            <consortium name="EnsemblMetazoa"/>
        </authorList>
    </citation>
    <scope>IDENTIFICATION</scope>
    <source>
        <strain evidence="3">wikel</strain>
    </source>
</reference>
<keyword evidence="4" id="KW-1185">Reference proteome</keyword>
<organism>
    <name type="scientific">Ixodes scapularis</name>
    <name type="common">Black-legged tick</name>
    <name type="synonym">Deer tick</name>
    <dbReference type="NCBI Taxonomy" id="6945"/>
    <lineage>
        <taxon>Eukaryota</taxon>
        <taxon>Metazoa</taxon>
        <taxon>Ecdysozoa</taxon>
        <taxon>Arthropoda</taxon>
        <taxon>Chelicerata</taxon>
        <taxon>Arachnida</taxon>
        <taxon>Acari</taxon>
        <taxon>Parasitiformes</taxon>
        <taxon>Ixodida</taxon>
        <taxon>Ixodoidea</taxon>
        <taxon>Ixodidae</taxon>
        <taxon>Ixodinae</taxon>
        <taxon>Ixodes</taxon>
    </lineage>
</organism>
<reference evidence="2 4" key="1">
    <citation type="submission" date="2008-03" db="EMBL/GenBank/DDBJ databases">
        <title>Annotation of Ixodes scapularis.</title>
        <authorList>
            <consortium name="Ixodes scapularis Genome Project Consortium"/>
            <person name="Caler E."/>
            <person name="Hannick L.I."/>
            <person name="Bidwell S."/>
            <person name="Joardar V."/>
            <person name="Thiagarajan M."/>
            <person name="Amedeo P."/>
            <person name="Galinsky K.J."/>
            <person name="Schobel S."/>
            <person name="Inman J."/>
            <person name="Hostetler J."/>
            <person name="Miller J."/>
            <person name="Hammond M."/>
            <person name="Megy K."/>
            <person name="Lawson D."/>
            <person name="Kodira C."/>
            <person name="Sutton G."/>
            <person name="Meyer J."/>
            <person name="Hill C.A."/>
            <person name="Birren B."/>
            <person name="Nene V."/>
            <person name="Collins F."/>
            <person name="Alarcon-Chaidez F."/>
            <person name="Wikel S."/>
            <person name="Strausberg R."/>
        </authorList>
    </citation>
    <scope>NUCLEOTIDE SEQUENCE [LARGE SCALE GENOMIC DNA]</scope>
    <source>
        <strain evidence="4">Wikel</strain>
        <strain evidence="2">Wikel colony</strain>
    </source>
</reference>
<evidence type="ECO:0000313" key="4">
    <source>
        <dbReference type="Proteomes" id="UP000001555"/>
    </source>
</evidence>
<dbReference type="HOGENOM" id="CLU_3020256_0_0_1"/>
<protein>
    <submittedName>
        <fullName evidence="2 3">Uncharacterized protein</fullName>
    </submittedName>
</protein>